<dbReference type="Pfam" id="PF02367">
    <property type="entry name" value="TsaE"/>
    <property type="match status" value="1"/>
</dbReference>
<evidence type="ECO:0000256" key="3">
    <source>
        <dbReference type="ARBA" id="ARBA00019010"/>
    </source>
</evidence>
<dbReference type="KEGG" id="aram:KAR29_06530"/>
<evidence type="ECO:0000256" key="4">
    <source>
        <dbReference type="ARBA" id="ARBA00022490"/>
    </source>
</evidence>
<keyword evidence="9" id="KW-0460">Magnesium</keyword>
<dbReference type="PANTHER" id="PTHR33540:SF2">
    <property type="entry name" value="TRNA THREONYLCARBAMOYLADENOSINE BIOSYNTHESIS PROTEIN TSAE"/>
    <property type="match status" value="1"/>
</dbReference>
<keyword evidence="6" id="KW-0479">Metal-binding</keyword>
<evidence type="ECO:0000313" key="11">
    <source>
        <dbReference type="EMBL" id="QTX33506.1"/>
    </source>
</evidence>
<evidence type="ECO:0000256" key="5">
    <source>
        <dbReference type="ARBA" id="ARBA00022694"/>
    </source>
</evidence>
<evidence type="ECO:0000256" key="1">
    <source>
        <dbReference type="ARBA" id="ARBA00004496"/>
    </source>
</evidence>
<accession>A0A9Q7F009</accession>
<dbReference type="EMBL" id="CP072943">
    <property type="protein sequence ID" value="QTX33506.1"/>
    <property type="molecule type" value="Genomic_DNA"/>
</dbReference>
<dbReference type="SUPFAM" id="SSF52540">
    <property type="entry name" value="P-loop containing nucleoside triphosphate hydrolases"/>
    <property type="match status" value="1"/>
</dbReference>
<evidence type="ECO:0000256" key="8">
    <source>
        <dbReference type="ARBA" id="ARBA00022840"/>
    </source>
</evidence>
<dbReference type="GO" id="GO:0002949">
    <property type="term" value="P:tRNA threonylcarbamoyladenosine modification"/>
    <property type="evidence" value="ECO:0007669"/>
    <property type="project" value="InterPro"/>
</dbReference>
<proteinExistence type="inferred from homology"/>
<dbReference type="GO" id="GO:0005737">
    <property type="term" value="C:cytoplasm"/>
    <property type="evidence" value="ECO:0007669"/>
    <property type="project" value="UniProtKB-SubCell"/>
</dbReference>
<keyword evidence="4" id="KW-0963">Cytoplasm</keyword>
<protein>
    <recommendedName>
        <fullName evidence="3">tRNA threonylcarbamoyladenosine biosynthesis protein TsaE</fullName>
    </recommendedName>
    <alternativeName>
        <fullName evidence="10">t(6)A37 threonylcarbamoyladenosine biosynthesis protein TsaE</fullName>
    </alternativeName>
</protein>
<keyword evidence="7" id="KW-0547">Nucleotide-binding</keyword>
<dbReference type="Proteomes" id="UP000671879">
    <property type="component" value="Chromosome"/>
</dbReference>
<gene>
    <name evidence="11" type="primary">tsaE</name>
    <name evidence="11" type="ORF">KAR29_06530</name>
</gene>
<dbReference type="GO" id="GO:0046872">
    <property type="term" value="F:metal ion binding"/>
    <property type="evidence" value="ECO:0007669"/>
    <property type="project" value="UniProtKB-KW"/>
</dbReference>
<evidence type="ECO:0000256" key="9">
    <source>
        <dbReference type="ARBA" id="ARBA00022842"/>
    </source>
</evidence>
<dbReference type="Gene3D" id="3.40.50.300">
    <property type="entry name" value="P-loop containing nucleotide triphosphate hydrolases"/>
    <property type="match status" value="1"/>
</dbReference>
<dbReference type="GO" id="GO:0005524">
    <property type="term" value="F:ATP binding"/>
    <property type="evidence" value="ECO:0007669"/>
    <property type="project" value="UniProtKB-KW"/>
</dbReference>
<dbReference type="InterPro" id="IPR027417">
    <property type="entry name" value="P-loop_NTPase"/>
</dbReference>
<comment type="subcellular location">
    <subcellularLocation>
        <location evidence="1">Cytoplasm</location>
    </subcellularLocation>
</comment>
<keyword evidence="8" id="KW-0067">ATP-binding</keyword>
<dbReference type="AlphaFoldDB" id="A0A9Q7F009"/>
<dbReference type="PANTHER" id="PTHR33540">
    <property type="entry name" value="TRNA THREONYLCARBAMOYLADENOSINE BIOSYNTHESIS PROTEIN TSAE"/>
    <property type="match status" value="1"/>
</dbReference>
<keyword evidence="12" id="KW-1185">Reference proteome</keyword>
<evidence type="ECO:0000313" key="12">
    <source>
        <dbReference type="Proteomes" id="UP000671879"/>
    </source>
</evidence>
<evidence type="ECO:0000256" key="2">
    <source>
        <dbReference type="ARBA" id="ARBA00007599"/>
    </source>
</evidence>
<evidence type="ECO:0000256" key="10">
    <source>
        <dbReference type="ARBA" id="ARBA00032441"/>
    </source>
</evidence>
<keyword evidence="5" id="KW-0819">tRNA processing</keyword>
<dbReference type="RefSeq" id="WP_274374794.1">
    <property type="nucleotide sequence ID" value="NZ_CP072943.1"/>
</dbReference>
<comment type="similarity">
    <text evidence="2">Belongs to the TsaE family.</text>
</comment>
<organism evidence="11 12">
    <name type="scientific">Aminithiophilus ramosus</name>
    <dbReference type="NCBI Taxonomy" id="3029084"/>
    <lineage>
        <taxon>Bacteria</taxon>
        <taxon>Thermotogati</taxon>
        <taxon>Synergistota</taxon>
        <taxon>Synergistia</taxon>
        <taxon>Synergistales</taxon>
        <taxon>Aminithiophilaceae</taxon>
        <taxon>Aminithiophilus</taxon>
    </lineage>
</organism>
<sequence length="170" mass="18346">MANRVDRLEILSPSEAETLRLGTVLASAAFPGLTLLLRGPLGSGKTTLIRGIAGALGARHVRSPSFTLINEYDGYIPIVHVDLYRLSDGGGDELGLEEYLLRDVLLLVEWPERWTSPPSEDLWSLSFDFHGDGEKGGGQRRITIEATGARAVEALSFVKSVLNSEGPEGS</sequence>
<name>A0A9Q7F009_9BACT</name>
<evidence type="ECO:0000256" key="6">
    <source>
        <dbReference type="ARBA" id="ARBA00022723"/>
    </source>
</evidence>
<dbReference type="InterPro" id="IPR003442">
    <property type="entry name" value="T6A_TsaE"/>
</dbReference>
<dbReference type="NCBIfam" id="TIGR00150">
    <property type="entry name" value="T6A_YjeE"/>
    <property type="match status" value="1"/>
</dbReference>
<reference evidence="12" key="1">
    <citation type="submission" date="2021-04" db="EMBL/GenBank/DDBJ databases">
        <title>A novel Synergistetes isolate from a pyrite-forming mixed culture.</title>
        <authorList>
            <person name="Bunk B."/>
            <person name="Sproer C."/>
            <person name="Spring S."/>
            <person name="Pester M."/>
        </authorList>
    </citation>
    <scope>NUCLEOTIDE SEQUENCE [LARGE SCALE GENOMIC DNA]</scope>
    <source>
        <strain evidence="12">J.5.4.2-T.3.5.2</strain>
    </source>
</reference>
<evidence type="ECO:0000256" key="7">
    <source>
        <dbReference type="ARBA" id="ARBA00022741"/>
    </source>
</evidence>